<name>A0ABR1XM01_9PEZI</name>
<evidence type="ECO:0008006" key="4">
    <source>
        <dbReference type="Google" id="ProtNLM"/>
    </source>
</evidence>
<protein>
    <recommendedName>
        <fullName evidence="4">Secreted protein</fullName>
    </recommendedName>
</protein>
<proteinExistence type="predicted"/>
<sequence length="188" mass="21404">MRLFLPKPPVRLLSWRLGGVWRVASRRVGQWRCWCWWWSSGCGSPASRHTKARQTDTQRPRADGDSWRDGQWAHKVAAGLDWRSLQQHGKRAVPRRSDELDLNRMRGARPVELVMCWARCTPHRRTSASDHLASPLSERPLSCRSVVEGDWVSFFPVAWATFLRGSAVGLERGPGLIQVSASTSSRHI</sequence>
<accession>A0ABR1XM01</accession>
<dbReference type="EMBL" id="JBBWUH010000008">
    <property type="protein sequence ID" value="KAK8159796.1"/>
    <property type="molecule type" value="Genomic_DNA"/>
</dbReference>
<organism evidence="2 3">
    <name type="scientific">Phyllosticta citrichinensis</name>
    <dbReference type="NCBI Taxonomy" id="1130410"/>
    <lineage>
        <taxon>Eukaryota</taxon>
        <taxon>Fungi</taxon>
        <taxon>Dikarya</taxon>
        <taxon>Ascomycota</taxon>
        <taxon>Pezizomycotina</taxon>
        <taxon>Dothideomycetes</taxon>
        <taxon>Dothideomycetes incertae sedis</taxon>
        <taxon>Botryosphaeriales</taxon>
        <taxon>Phyllostictaceae</taxon>
        <taxon>Phyllosticta</taxon>
    </lineage>
</organism>
<reference evidence="2 3" key="1">
    <citation type="journal article" date="2022" name="G3 (Bethesda)">
        <title>Enemy or ally: a genomic approach to elucidate the lifestyle of Phyllosticta citrichinaensis.</title>
        <authorList>
            <person name="Buijs V.A."/>
            <person name="Groenewald J.Z."/>
            <person name="Haridas S."/>
            <person name="LaButti K.M."/>
            <person name="Lipzen A."/>
            <person name="Martin F.M."/>
            <person name="Barry K."/>
            <person name="Grigoriev I.V."/>
            <person name="Crous P.W."/>
            <person name="Seidl M.F."/>
        </authorList>
    </citation>
    <scope>NUCLEOTIDE SEQUENCE [LARGE SCALE GENOMIC DNA]</scope>
    <source>
        <strain evidence="2 3">CBS 129764</strain>
    </source>
</reference>
<feature type="region of interest" description="Disordered" evidence="1">
    <location>
        <begin position="43"/>
        <end position="68"/>
    </location>
</feature>
<comment type="caution">
    <text evidence="2">The sequence shown here is derived from an EMBL/GenBank/DDBJ whole genome shotgun (WGS) entry which is preliminary data.</text>
</comment>
<evidence type="ECO:0000313" key="3">
    <source>
        <dbReference type="Proteomes" id="UP001456524"/>
    </source>
</evidence>
<gene>
    <name evidence="2" type="ORF">IWX90DRAFT_310788</name>
</gene>
<evidence type="ECO:0000256" key="1">
    <source>
        <dbReference type="SAM" id="MobiDB-lite"/>
    </source>
</evidence>
<feature type="compositionally biased region" description="Basic and acidic residues" evidence="1">
    <location>
        <begin position="53"/>
        <end position="68"/>
    </location>
</feature>
<evidence type="ECO:0000313" key="2">
    <source>
        <dbReference type="EMBL" id="KAK8159796.1"/>
    </source>
</evidence>
<dbReference type="Proteomes" id="UP001456524">
    <property type="component" value="Unassembled WGS sequence"/>
</dbReference>
<keyword evidence="3" id="KW-1185">Reference proteome</keyword>